<dbReference type="PANTHER" id="PTHR34822:SF1">
    <property type="entry name" value="GRPB FAMILY PROTEIN"/>
    <property type="match status" value="1"/>
</dbReference>
<gene>
    <name evidence="1" type="ORF">GA0070613_4179</name>
</gene>
<evidence type="ECO:0000313" key="2">
    <source>
        <dbReference type="Proteomes" id="UP000198221"/>
    </source>
</evidence>
<sequence length="175" mass="18964">MQLSDKQVVQIVPYDPTWPALAAAAIAEVREVLSEVAHEVEHIGSTWRAKPIVDLMAAVEDLGIVEQHEESLGGLGYRPHLNGMLDRLLCVRATDGVRTHILHVVTLASWPTRNQRILRDYLREHPEDAARYAALKQSIAAAGTAPGEYARAETESSAGTAMGVANTARKAVGLP</sequence>
<dbReference type="PANTHER" id="PTHR34822">
    <property type="entry name" value="GRPB DOMAIN PROTEIN (AFU_ORTHOLOGUE AFUA_1G01530)"/>
    <property type="match status" value="1"/>
</dbReference>
<dbReference type="RefSeq" id="WP_197698936.1">
    <property type="nucleotide sequence ID" value="NZ_LT607754.1"/>
</dbReference>
<dbReference type="AlphaFoldDB" id="A0A1C5J7U8"/>
<reference evidence="2" key="1">
    <citation type="submission" date="2016-06" db="EMBL/GenBank/DDBJ databases">
        <authorList>
            <person name="Varghese N."/>
            <person name="Submissions Spin"/>
        </authorList>
    </citation>
    <scope>NUCLEOTIDE SEQUENCE [LARGE SCALE GENOMIC DNA]</scope>
    <source>
        <strain evidence="2">DSM 43819</strain>
    </source>
</reference>
<keyword evidence="2" id="KW-1185">Reference proteome</keyword>
<proteinExistence type="predicted"/>
<evidence type="ECO:0000313" key="1">
    <source>
        <dbReference type="EMBL" id="SCG66593.1"/>
    </source>
</evidence>
<keyword evidence="1" id="KW-0808">Transferase</keyword>
<dbReference type="Gene3D" id="3.30.460.10">
    <property type="entry name" value="Beta Polymerase, domain 2"/>
    <property type="match status" value="1"/>
</dbReference>
<organism evidence="1 2">
    <name type="scientific">Micromonospora inositola</name>
    <dbReference type="NCBI Taxonomy" id="47865"/>
    <lineage>
        <taxon>Bacteria</taxon>
        <taxon>Bacillati</taxon>
        <taxon>Actinomycetota</taxon>
        <taxon>Actinomycetes</taxon>
        <taxon>Micromonosporales</taxon>
        <taxon>Micromonosporaceae</taxon>
        <taxon>Micromonospora</taxon>
    </lineage>
</organism>
<dbReference type="Pfam" id="PF04229">
    <property type="entry name" value="GrpB"/>
    <property type="match status" value="1"/>
</dbReference>
<protein>
    <submittedName>
        <fullName evidence="1">GrpB domain, predicted nucleotidyltransferase, UPF0157 family</fullName>
    </submittedName>
</protein>
<dbReference type="SUPFAM" id="SSF81301">
    <property type="entry name" value="Nucleotidyltransferase"/>
    <property type="match status" value="1"/>
</dbReference>
<dbReference type="GO" id="GO:0016740">
    <property type="term" value="F:transferase activity"/>
    <property type="evidence" value="ECO:0007669"/>
    <property type="project" value="UniProtKB-KW"/>
</dbReference>
<dbReference type="InterPro" id="IPR043519">
    <property type="entry name" value="NT_sf"/>
</dbReference>
<accession>A0A1C5J7U8</accession>
<dbReference type="Proteomes" id="UP000198221">
    <property type="component" value="Chromosome I"/>
</dbReference>
<name>A0A1C5J7U8_9ACTN</name>
<dbReference type="InterPro" id="IPR007344">
    <property type="entry name" value="GrpB/CoaE"/>
</dbReference>
<dbReference type="EMBL" id="LT607754">
    <property type="protein sequence ID" value="SCG66593.1"/>
    <property type="molecule type" value="Genomic_DNA"/>
</dbReference>